<dbReference type="PROSITE" id="PS50110">
    <property type="entry name" value="RESPONSE_REGULATORY"/>
    <property type="match status" value="1"/>
</dbReference>
<dbReference type="SUPFAM" id="SSF52172">
    <property type="entry name" value="CheY-like"/>
    <property type="match status" value="1"/>
</dbReference>
<keyword evidence="6" id="KW-1185">Reference proteome</keyword>
<feature type="domain" description="PAS" evidence="4">
    <location>
        <begin position="262"/>
        <end position="324"/>
    </location>
</feature>
<keyword evidence="1" id="KW-0597">Phosphoprotein</keyword>
<dbReference type="PANTHER" id="PTHR44757">
    <property type="entry name" value="DIGUANYLATE CYCLASE DGCP"/>
    <property type="match status" value="1"/>
</dbReference>
<dbReference type="CDD" id="cd00156">
    <property type="entry name" value="REC"/>
    <property type="match status" value="1"/>
</dbReference>
<feature type="domain" description="Response regulatory" evidence="3">
    <location>
        <begin position="8"/>
        <end position="124"/>
    </location>
</feature>
<dbReference type="SMART" id="SM00091">
    <property type="entry name" value="PAS"/>
    <property type="match status" value="2"/>
</dbReference>
<feature type="coiled-coil region" evidence="2">
    <location>
        <begin position="242"/>
        <end position="269"/>
    </location>
</feature>
<dbReference type="Gene3D" id="3.30.450.20">
    <property type="entry name" value="PAS domain"/>
    <property type="match status" value="2"/>
</dbReference>
<dbReference type="NCBIfam" id="TIGR00229">
    <property type="entry name" value="sensory_box"/>
    <property type="match status" value="2"/>
</dbReference>
<dbReference type="EMBL" id="JBHSZZ010000057">
    <property type="protein sequence ID" value="MFC7187762.1"/>
    <property type="molecule type" value="Genomic_DNA"/>
</dbReference>
<dbReference type="InterPro" id="IPR035965">
    <property type="entry name" value="PAS-like_dom_sf"/>
</dbReference>
<dbReference type="InterPro" id="IPR013656">
    <property type="entry name" value="PAS_4"/>
</dbReference>
<name>A0ABD5YFT8_9EURY</name>
<dbReference type="Pfam" id="PF08448">
    <property type="entry name" value="PAS_4"/>
    <property type="match status" value="1"/>
</dbReference>
<evidence type="ECO:0000256" key="2">
    <source>
        <dbReference type="SAM" id="Coils"/>
    </source>
</evidence>
<dbReference type="SMART" id="SM00448">
    <property type="entry name" value="REC"/>
    <property type="match status" value="1"/>
</dbReference>
<dbReference type="Pfam" id="PF13426">
    <property type="entry name" value="PAS_9"/>
    <property type="match status" value="1"/>
</dbReference>
<keyword evidence="2" id="KW-0175">Coiled coil</keyword>
<evidence type="ECO:0000259" key="3">
    <source>
        <dbReference type="PROSITE" id="PS50110"/>
    </source>
</evidence>
<dbReference type="AlphaFoldDB" id="A0ABD5YFT8"/>
<accession>A0ABD5YFT8</accession>
<dbReference type="PANTHER" id="PTHR44757:SF2">
    <property type="entry name" value="BIOFILM ARCHITECTURE MAINTENANCE PROTEIN MBAA"/>
    <property type="match status" value="1"/>
</dbReference>
<dbReference type="InterPro" id="IPR001789">
    <property type="entry name" value="Sig_transdc_resp-reg_receiver"/>
</dbReference>
<gene>
    <name evidence="5" type="ORF">ACFQMK_12900</name>
</gene>
<dbReference type="InterPro" id="IPR011006">
    <property type="entry name" value="CheY-like_superfamily"/>
</dbReference>
<reference evidence="5 6" key="1">
    <citation type="journal article" date="2019" name="Int. J. Syst. Evol. Microbiol.">
        <title>The Global Catalogue of Microorganisms (GCM) 10K type strain sequencing project: providing services to taxonomists for standard genome sequencing and annotation.</title>
        <authorList>
            <consortium name="The Broad Institute Genomics Platform"/>
            <consortium name="The Broad Institute Genome Sequencing Center for Infectious Disease"/>
            <person name="Wu L."/>
            <person name="Ma J."/>
        </authorList>
    </citation>
    <scope>NUCLEOTIDE SEQUENCE [LARGE SCALE GENOMIC DNA]</scope>
    <source>
        <strain evidence="5 6">Q85</strain>
    </source>
</reference>
<evidence type="ECO:0000256" key="1">
    <source>
        <dbReference type="PROSITE-ProRule" id="PRU00169"/>
    </source>
</evidence>
<sequence length="376" mass="41501">MDAEAPIQLLHVDDDEEFAELTAMYLARFEDRIAVETAGDVDEGLEALATGAFDCVVSDYDMPGRNGIEFLEAVRVDRPDLPFILFTGKGSEDVASDAISAGVTDYLQKGGGPDLFELLANRIVNAVDRRRAEREADLWAKAVEASNEGIAIIDGDGRYTKMNDAYAGLYGVEPATLIGEPWVTTVPEEEVERLQADVIPTLSDGPWSDESIGQRVDDSVYPKVLSLAALDDGGHVCVIRDISDRKEREAELESNAAELEAKAAKLDILFEQSPDLIDIHDADGRIVDANSRLCDELGYDRAELLGKRVWDVDESVDPAEVKRVWGAMEPGEMRELRGRYRRRDGSTLPVVVHVARTDLHETDQFFVIARESAEEC</sequence>
<dbReference type="CDD" id="cd00130">
    <property type="entry name" value="PAS"/>
    <property type="match status" value="2"/>
</dbReference>
<protein>
    <submittedName>
        <fullName evidence="5">PAS domain S-box protein</fullName>
    </submittedName>
</protein>
<dbReference type="PROSITE" id="PS50112">
    <property type="entry name" value="PAS"/>
    <property type="match status" value="2"/>
</dbReference>
<feature type="domain" description="PAS" evidence="4">
    <location>
        <begin position="135"/>
        <end position="205"/>
    </location>
</feature>
<proteinExistence type="predicted"/>
<dbReference type="Pfam" id="PF00072">
    <property type="entry name" value="Response_reg"/>
    <property type="match status" value="1"/>
</dbReference>
<dbReference type="Gene3D" id="3.40.50.2300">
    <property type="match status" value="1"/>
</dbReference>
<dbReference type="RefSeq" id="WP_267665231.1">
    <property type="nucleotide sequence ID" value="NZ_JAODIX010000057.1"/>
</dbReference>
<evidence type="ECO:0000313" key="6">
    <source>
        <dbReference type="Proteomes" id="UP001596390"/>
    </source>
</evidence>
<evidence type="ECO:0000259" key="4">
    <source>
        <dbReference type="PROSITE" id="PS50112"/>
    </source>
</evidence>
<dbReference type="SUPFAM" id="SSF55785">
    <property type="entry name" value="PYP-like sensor domain (PAS domain)"/>
    <property type="match status" value="2"/>
</dbReference>
<dbReference type="InterPro" id="IPR000014">
    <property type="entry name" value="PAS"/>
</dbReference>
<dbReference type="Proteomes" id="UP001596390">
    <property type="component" value="Unassembled WGS sequence"/>
</dbReference>
<feature type="modified residue" description="4-aspartylphosphate" evidence="1">
    <location>
        <position position="59"/>
    </location>
</feature>
<organism evidence="5 6">
    <name type="scientific">Halorubrum yunnanense</name>
    <dbReference type="NCBI Taxonomy" id="1526162"/>
    <lineage>
        <taxon>Archaea</taxon>
        <taxon>Methanobacteriati</taxon>
        <taxon>Methanobacteriota</taxon>
        <taxon>Stenosarchaea group</taxon>
        <taxon>Halobacteria</taxon>
        <taxon>Halobacteriales</taxon>
        <taxon>Haloferacaceae</taxon>
        <taxon>Halorubrum</taxon>
    </lineage>
</organism>
<dbReference type="InterPro" id="IPR052155">
    <property type="entry name" value="Biofilm_reg_signaling"/>
</dbReference>
<evidence type="ECO:0000313" key="5">
    <source>
        <dbReference type="EMBL" id="MFC7187762.1"/>
    </source>
</evidence>
<comment type="caution">
    <text evidence="5">The sequence shown here is derived from an EMBL/GenBank/DDBJ whole genome shotgun (WGS) entry which is preliminary data.</text>
</comment>